<protein>
    <submittedName>
        <fullName evidence="2">Uncharacterized protein</fullName>
    </submittedName>
</protein>
<proteinExistence type="predicted"/>
<dbReference type="EMBL" id="BMER01000001">
    <property type="protein sequence ID" value="GGG76498.1"/>
    <property type="molecule type" value="Genomic_DNA"/>
</dbReference>
<dbReference type="RefSeq" id="WP_188504385.1">
    <property type="nucleotide sequence ID" value="NZ_BMER01000001.1"/>
</dbReference>
<comment type="caution">
    <text evidence="2">The sequence shown here is derived from an EMBL/GenBank/DDBJ whole genome shotgun (WGS) entry which is preliminary data.</text>
</comment>
<accession>A0A917HE89</accession>
<evidence type="ECO:0000256" key="1">
    <source>
        <dbReference type="SAM" id="MobiDB-lite"/>
    </source>
</evidence>
<keyword evidence="3" id="KW-1185">Reference proteome</keyword>
<organism evidence="2 3">
    <name type="scientific">Parapedobacter pyrenivorans</name>
    <dbReference type="NCBI Taxonomy" id="1305674"/>
    <lineage>
        <taxon>Bacteria</taxon>
        <taxon>Pseudomonadati</taxon>
        <taxon>Bacteroidota</taxon>
        <taxon>Sphingobacteriia</taxon>
        <taxon>Sphingobacteriales</taxon>
        <taxon>Sphingobacteriaceae</taxon>
        <taxon>Parapedobacter</taxon>
    </lineage>
</organism>
<evidence type="ECO:0000313" key="2">
    <source>
        <dbReference type="EMBL" id="GGG76498.1"/>
    </source>
</evidence>
<reference evidence="2" key="1">
    <citation type="journal article" date="2014" name="Int. J. Syst. Evol. Microbiol.">
        <title>Complete genome sequence of Corynebacterium casei LMG S-19264T (=DSM 44701T), isolated from a smear-ripened cheese.</title>
        <authorList>
            <consortium name="US DOE Joint Genome Institute (JGI-PGF)"/>
            <person name="Walter F."/>
            <person name="Albersmeier A."/>
            <person name="Kalinowski J."/>
            <person name="Ruckert C."/>
        </authorList>
    </citation>
    <scope>NUCLEOTIDE SEQUENCE</scope>
    <source>
        <strain evidence="2">CGMCC 1.12195</strain>
    </source>
</reference>
<feature type="region of interest" description="Disordered" evidence="1">
    <location>
        <begin position="25"/>
        <end position="60"/>
    </location>
</feature>
<name>A0A917HE89_9SPHI</name>
<dbReference type="AlphaFoldDB" id="A0A917HE89"/>
<reference evidence="2" key="2">
    <citation type="submission" date="2020-09" db="EMBL/GenBank/DDBJ databases">
        <authorList>
            <person name="Sun Q."/>
            <person name="Zhou Y."/>
        </authorList>
    </citation>
    <scope>NUCLEOTIDE SEQUENCE</scope>
    <source>
        <strain evidence="2">CGMCC 1.12195</strain>
    </source>
</reference>
<evidence type="ECO:0000313" key="3">
    <source>
        <dbReference type="Proteomes" id="UP000660862"/>
    </source>
</evidence>
<sequence>METIIPILIAVVIFAFQAYSNFQKEQEKAQKRNLGQPPLPEDNADRRAHIPPMPAQQPATPVNTEFEAYSGVMDAEGATRVYKSGQRPAIPTRLAISEETHDQATFDTAKFDLRDAIIKSVILERPYR</sequence>
<dbReference type="Proteomes" id="UP000660862">
    <property type="component" value="Unassembled WGS sequence"/>
</dbReference>
<gene>
    <name evidence="2" type="ORF">GCM10007415_05360</name>
</gene>